<dbReference type="EMBL" id="CP012831">
    <property type="protein sequence ID" value="ALI10979.1"/>
    <property type="molecule type" value="Genomic_DNA"/>
</dbReference>
<dbReference type="RefSeq" id="WP_060743052.1">
    <property type="nucleotide sequence ID" value="NZ_CP012831.1"/>
</dbReference>
<evidence type="ECO:0000313" key="1">
    <source>
        <dbReference type="EMBL" id="ALI10979.1"/>
    </source>
</evidence>
<reference evidence="2" key="1">
    <citation type="submission" date="2015-09" db="EMBL/GenBank/DDBJ databases">
        <title>Whole genome sequence of Pseudomonas fluorescens FW300-N2C3.</title>
        <authorList>
            <person name="Ray J."/>
            <person name="Melnyk R."/>
            <person name="Deutschbauer A."/>
        </authorList>
    </citation>
    <scope>NUCLEOTIDE SEQUENCE [LARGE SCALE GENOMIC DNA]</scope>
    <source>
        <strain evidence="2">FW300-N2C3</strain>
    </source>
</reference>
<name>A0A0N9WZG4_PSEFL</name>
<sequence>MKEEYDFSTAKRGAVASSKGKTRITIMLDEDVIEAARERAESAGTGYQTLINNLLRQALISETAHNLSPAAQKRTRTVKPYANGITRSDVKDLEKRLAAMTEELHKMVDASRPGKAKASV</sequence>
<dbReference type="Proteomes" id="UP000059425">
    <property type="component" value="Chromosome"/>
</dbReference>
<evidence type="ECO:0000313" key="2">
    <source>
        <dbReference type="Proteomes" id="UP000059425"/>
    </source>
</evidence>
<reference evidence="1 2" key="2">
    <citation type="journal article" date="2018" name="Nature">
        <title>Mutant phenotypes for thousands of bacterial genes of unknown function.</title>
        <authorList>
            <person name="Price M.N."/>
            <person name="Wetmore K.M."/>
            <person name="Waters R.J."/>
            <person name="Callaghan M."/>
            <person name="Ray J."/>
            <person name="Liu H."/>
            <person name="Kuehl J.V."/>
            <person name="Melnyk R.A."/>
            <person name="Lamson J.S."/>
            <person name="Suh Y."/>
            <person name="Carlson H.K."/>
            <person name="Esquivel Z."/>
            <person name="Sadeeshkumar H."/>
            <person name="Chakraborty R."/>
            <person name="Zane G.M."/>
            <person name="Rubin B.E."/>
            <person name="Wall J.D."/>
            <person name="Visel A."/>
            <person name="Bristow J."/>
            <person name="Blow M.J."/>
            <person name="Arkin A.P."/>
            <person name="Deutschbauer A.M."/>
        </authorList>
    </citation>
    <scope>NUCLEOTIDE SEQUENCE [LARGE SCALE GENOMIC DNA]</scope>
    <source>
        <strain evidence="1 2">FW300-N2C3</strain>
    </source>
</reference>
<dbReference type="AlphaFoldDB" id="A0A0N9WZG4"/>
<dbReference type="InterPro" id="IPR025528">
    <property type="entry name" value="BrnA_antitoxin"/>
</dbReference>
<gene>
    <name evidence="1" type="ORF">AO356_01925</name>
</gene>
<organism evidence="1 2">
    <name type="scientific">Pseudomonas fluorescens</name>
    <dbReference type="NCBI Taxonomy" id="294"/>
    <lineage>
        <taxon>Bacteria</taxon>
        <taxon>Pseudomonadati</taxon>
        <taxon>Pseudomonadota</taxon>
        <taxon>Gammaproteobacteria</taxon>
        <taxon>Pseudomonadales</taxon>
        <taxon>Pseudomonadaceae</taxon>
        <taxon>Pseudomonas</taxon>
    </lineage>
</organism>
<dbReference type="OrthoDB" id="5297245at2"/>
<proteinExistence type="predicted"/>
<dbReference type="Pfam" id="PF14384">
    <property type="entry name" value="BrnA_antitoxin"/>
    <property type="match status" value="1"/>
</dbReference>
<protein>
    <submittedName>
        <fullName evidence="1">Uncharacterized protein</fullName>
    </submittedName>
</protein>
<accession>A0A0N9WZG4</accession>